<keyword evidence="2" id="KW-0175">Coiled coil</keyword>
<dbReference type="OrthoDB" id="9784685at2"/>
<keyword evidence="3" id="KW-1133">Transmembrane helix</keyword>
<evidence type="ECO:0000259" key="4">
    <source>
        <dbReference type="Pfam" id="PF25954"/>
    </source>
</evidence>
<evidence type="ECO:0000259" key="6">
    <source>
        <dbReference type="Pfam" id="PF25973"/>
    </source>
</evidence>
<name>A0A3B7N9K2_9BACT</name>
<evidence type="ECO:0000259" key="5">
    <source>
        <dbReference type="Pfam" id="PF25967"/>
    </source>
</evidence>
<dbReference type="InterPro" id="IPR006143">
    <property type="entry name" value="RND_pump_MFP"/>
</dbReference>
<dbReference type="AlphaFoldDB" id="A0A3B7N9K2"/>
<evidence type="ECO:0000256" key="2">
    <source>
        <dbReference type="SAM" id="Coils"/>
    </source>
</evidence>
<protein>
    <submittedName>
        <fullName evidence="7">Efflux RND transporter periplasmic adaptor subunit</fullName>
    </submittedName>
</protein>
<dbReference type="GO" id="GO:1990281">
    <property type="term" value="C:efflux pump complex"/>
    <property type="evidence" value="ECO:0007669"/>
    <property type="project" value="TreeGrafter"/>
</dbReference>
<dbReference type="Pfam" id="PF25967">
    <property type="entry name" value="RND-MFP_C"/>
    <property type="match status" value="1"/>
</dbReference>
<evidence type="ECO:0000313" key="7">
    <source>
        <dbReference type="EMBL" id="AXY78501.1"/>
    </source>
</evidence>
<dbReference type="Proteomes" id="UP000263900">
    <property type="component" value="Chromosome"/>
</dbReference>
<dbReference type="NCBIfam" id="TIGR01730">
    <property type="entry name" value="RND_mfp"/>
    <property type="match status" value="1"/>
</dbReference>
<reference evidence="7 8" key="1">
    <citation type="submission" date="2018-09" db="EMBL/GenBank/DDBJ databases">
        <title>Genome sequencing of strain 6GH32-13.</title>
        <authorList>
            <person name="Weon H.-Y."/>
            <person name="Heo J."/>
            <person name="Kwon S.-W."/>
        </authorList>
    </citation>
    <scope>NUCLEOTIDE SEQUENCE [LARGE SCALE GENOMIC DNA]</scope>
    <source>
        <strain evidence="7 8">5GH32-13</strain>
    </source>
</reference>
<sequence length="353" mass="37554">MVRTLLTVVILIASIALIGWVLTNNKKKNAEKTAVVAQGNGNVAVRVSTVQKQSLDLDFGVNGNFMPGQQMDFSAENSGRVIQVLVDEGSVVTKGQTLAVIKTDQLNVDLESAQANYRNALKDKERYENAFKTGGVTQQQLDQANLALSNADARVAQAKIKVGDAYIRASINGVVNKRYIEPGAVVAPGTKLFELVDISRLKLQVTVNESQVANLKVGDKVKIKVSVFPDKDYTGTVSFIAAKADNSLSFPLEISLAANPGSQVKAGMYGTAIFNFPSQAPAVLIPRSAFIGSVSSNQVFVVKSDSTAALRKVIAGRVMGDKVEVLQGLQEGETVITSGQINLDEGSAISVVK</sequence>
<dbReference type="PANTHER" id="PTHR30469:SF15">
    <property type="entry name" value="HLYD FAMILY OF SECRETION PROTEINS"/>
    <property type="match status" value="1"/>
</dbReference>
<evidence type="ECO:0000256" key="3">
    <source>
        <dbReference type="SAM" id="Phobius"/>
    </source>
</evidence>
<feature type="domain" description="CusB-like beta-barrel" evidence="4">
    <location>
        <begin position="203"/>
        <end position="274"/>
    </location>
</feature>
<proteinExistence type="inferred from homology"/>
<keyword evidence="3" id="KW-0812">Transmembrane</keyword>
<feature type="domain" description="CzcB-like barrel-sandwich hybrid" evidence="6">
    <location>
        <begin position="75"/>
        <end position="197"/>
    </location>
</feature>
<keyword evidence="3" id="KW-0472">Membrane</keyword>
<dbReference type="Gene3D" id="2.40.30.170">
    <property type="match status" value="1"/>
</dbReference>
<dbReference type="InterPro" id="IPR058647">
    <property type="entry name" value="BSH_CzcB-like"/>
</dbReference>
<dbReference type="Gene3D" id="1.10.287.470">
    <property type="entry name" value="Helix hairpin bin"/>
    <property type="match status" value="1"/>
</dbReference>
<dbReference type="Pfam" id="PF25973">
    <property type="entry name" value="BSH_CzcB"/>
    <property type="match status" value="1"/>
</dbReference>
<evidence type="ECO:0000313" key="8">
    <source>
        <dbReference type="Proteomes" id="UP000263900"/>
    </source>
</evidence>
<dbReference type="InterPro" id="IPR058792">
    <property type="entry name" value="Beta-barrel_RND_2"/>
</dbReference>
<keyword evidence="8" id="KW-1185">Reference proteome</keyword>
<accession>A0A3B7N9K2</accession>
<comment type="similarity">
    <text evidence="1">Belongs to the membrane fusion protein (MFP) (TC 8.A.1) family.</text>
</comment>
<dbReference type="Pfam" id="PF25954">
    <property type="entry name" value="Beta-barrel_RND_2"/>
    <property type="match status" value="1"/>
</dbReference>
<feature type="transmembrane region" description="Helical" evidence="3">
    <location>
        <begin position="6"/>
        <end position="23"/>
    </location>
</feature>
<feature type="domain" description="Multidrug resistance protein MdtA-like C-terminal permuted SH3" evidence="5">
    <location>
        <begin position="282"/>
        <end position="339"/>
    </location>
</feature>
<organism evidence="7 8">
    <name type="scientific">Paraflavitalea soli</name>
    <dbReference type="NCBI Taxonomy" id="2315862"/>
    <lineage>
        <taxon>Bacteria</taxon>
        <taxon>Pseudomonadati</taxon>
        <taxon>Bacteroidota</taxon>
        <taxon>Chitinophagia</taxon>
        <taxon>Chitinophagales</taxon>
        <taxon>Chitinophagaceae</taxon>
        <taxon>Paraflavitalea</taxon>
    </lineage>
</organism>
<dbReference type="KEGG" id="pseg:D3H65_03065"/>
<dbReference type="GO" id="GO:0015562">
    <property type="term" value="F:efflux transmembrane transporter activity"/>
    <property type="evidence" value="ECO:0007669"/>
    <property type="project" value="TreeGrafter"/>
</dbReference>
<gene>
    <name evidence="7" type="ORF">D3H65_03065</name>
</gene>
<dbReference type="SUPFAM" id="SSF111369">
    <property type="entry name" value="HlyD-like secretion proteins"/>
    <property type="match status" value="1"/>
</dbReference>
<dbReference type="PANTHER" id="PTHR30469">
    <property type="entry name" value="MULTIDRUG RESISTANCE PROTEIN MDTA"/>
    <property type="match status" value="1"/>
</dbReference>
<dbReference type="Gene3D" id="2.40.50.100">
    <property type="match status" value="1"/>
</dbReference>
<dbReference type="Gene3D" id="2.40.420.20">
    <property type="match status" value="1"/>
</dbReference>
<dbReference type="InterPro" id="IPR058627">
    <property type="entry name" value="MdtA-like_C"/>
</dbReference>
<evidence type="ECO:0000256" key="1">
    <source>
        <dbReference type="ARBA" id="ARBA00009477"/>
    </source>
</evidence>
<dbReference type="EMBL" id="CP032157">
    <property type="protein sequence ID" value="AXY78501.1"/>
    <property type="molecule type" value="Genomic_DNA"/>
</dbReference>
<feature type="coiled-coil region" evidence="2">
    <location>
        <begin position="103"/>
        <end position="161"/>
    </location>
</feature>